<evidence type="ECO:0000313" key="2">
    <source>
        <dbReference type="Proteomes" id="UP000305709"/>
    </source>
</evidence>
<organism evidence="1 2">
    <name type="scientific">Rubellimicrobium roseum</name>
    <dbReference type="NCBI Taxonomy" id="687525"/>
    <lineage>
        <taxon>Bacteria</taxon>
        <taxon>Pseudomonadati</taxon>
        <taxon>Pseudomonadota</taxon>
        <taxon>Alphaproteobacteria</taxon>
        <taxon>Rhodobacterales</taxon>
        <taxon>Roseobacteraceae</taxon>
        <taxon>Rubellimicrobium</taxon>
    </lineage>
</organism>
<dbReference type="EMBL" id="VDFV01000004">
    <property type="protein sequence ID" value="TNC73431.1"/>
    <property type="molecule type" value="Genomic_DNA"/>
</dbReference>
<accession>A0A5C4NF92</accession>
<evidence type="ECO:0000313" key="1">
    <source>
        <dbReference type="EMBL" id="TNC73431.1"/>
    </source>
</evidence>
<sequence length="296" mass="30902">MSSRPQAQTTVGHLVYSGLPPLNLERLAADLSASLSGLDRTEQRMTRLGDDGVLIDLGAARVVVGIERALDSAGGAAVTVAVGYAPEAGEEDRLAKRRGVLARLIAERISSRYAPVETVWNDLDEAATPELVARCTVRLSERRQAALDDKTQRAQARRSMPRHFVEPADLPRLVARIDSTLAARRSVGAEAMAVDGAAYLPPLDLSGPAGTAILVGGGVGPVERSSAPLRLAAHLMDAVLMIVALPVGAAMMTYSLSRGANLTNSARALALCSASIALLESMGGLGNLEKLLGVGI</sequence>
<dbReference type="Proteomes" id="UP000305709">
    <property type="component" value="Unassembled WGS sequence"/>
</dbReference>
<dbReference type="OrthoDB" id="7855251at2"/>
<keyword evidence="2" id="KW-1185">Reference proteome</keyword>
<comment type="caution">
    <text evidence="1">The sequence shown here is derived from an EMBL/GenBank/DDBJ whole genome shotgun (WGS) entry which is preliminary data.</text>
</comment>
<reference evidence="1 2" key="1">
    <citation type="submission" date="2019-06" db="EMBL/GenBank/DDBJ databases">
        <authorList>
            <person name="Jiang L."/>
        </authorList>
    </citation>
    <scope>NUCLEOTIDE SEQUENCE [LARGE SCALE GENOMIC DNA]</scope>
    <source>
        <strain evidence="1 2">YIM 48858</strain>
    </source>
</reference>
<protein>
    <submittedName>
        <fullName evidence="1">Uncharacterized protein</fullName>
    </submittedName>
</protein>
<name>A0A5C4NF92_9RHOB</name>
<gene>
    <name evidence="1" type="ORF">FHG71_06205</name>
</gene>
<dbReference type="RefSeq" id="WP_139080754.1">
    <property type="nucleotide sequence ID" value="NZ_VDFV01000004.1"/>
</dbReference>
<dbReference type="AlphaFoldDB" id="A0A5C4NF92"/>
<proteinExistence type="predicted"/>